<proteinExistence type="predicted"/>
<feature type="region of interest" description="Disordered" evidence="1">
    <location>
        <begin position="1"/>
        <end position="83"/>
    </location>
</feature>
<reference evidence="3" key="3">
    <citation type="submission" date="2018-08" db="UniProtKB">
        <authorList>
            <consortium name="EnsemblPlants"/>
        </authorList>
    </citation>
    <scope>IDENTIFICATION</scope>
    <source>
        <strain evidence="3">cv. Bd21</strain>
    </source>
</reference>
<evidence type="ECO:0000256" key="1">
    <source>
        <dbReference type="SAM" id="MobiDB-lite"/>
    </source>
</evidence>
<organism evidence="2">
    <name type="scientific">Brachypodium distachyon</name>
    <name type="common">Purple false brome</name>
    <name type="synonym">Trachynia distachya</name>
    <dbReference type="NCBI Taxonomy" id="15368"/>
    <lineage>
        <taxon>Eukaryota</taxon>
        <taxon>Viridiplantae</taxon>
        <taxon>Streptophyta</taxon>
        <taxon>Embryophyta</taxon>
        <taxon>Tracheophyta</taxon>
        <taxon>Spermatophyta</taxon>
        <taxon>Magnoliopsida</taxon>
        <taxon>Liliopsida</taxon>
        <taxon>Poales</taxon>
        <taxon>Poaceae</taxon>
        <taxon>BOP clade</taxon>
        <taxon>Pooideae</taxon>
        <taxon>Stipodae</taxon>
        <taxon>Brachypodieae</taxon>
        <taxon>Brachypodium</taxon>
    </lineage>
</organism>
<dbReference type="SUPFAM" id="SSF101447">
    <property type="entry name" value="Formin homology 2 domain (FH2 domain)"/>
    <property type="match status" value="1"/>
</dbReference>
<dbReference type="EMBL" id="CM000882">
    <property type="protein sequence ID" value="PNT67797.1"/>
    <property type="molecule type" value="Genomic_DNA"/>
</dbReference>
<evidence type="ECO:0000313" key="4">
    <source>
        <dbReference type="Proteomes" id="UP000008810"/>
    </source>
</evidence>
<name>A0A2K2D0J8_BRADI</name>
<dbReference type="InParanoid" id="A0A2K2D0J8"/>
<keyword evidence="4" id="KW-1185">Reference proteome</keyword>
<dbReference type="Gramene" id="PNT67797">
    <property type="protein sequence ID" value="PNT67797"/>
    <property type="gene ID" value="BRADI_3g32253v3"/>
</dbReference>
<feature type="compositionally biased region" description="Pro residues" evidence="1">
    <location>
        <begin position="68"/>
        <end position="81"/>
    </location>
</feature>
<evidence type="ECO:0000313" key="2">
    <source>
        <dbReference type="EMBL" id="PNT67797.1"/>
    </source>
</evidence>
<dbReference type="OrthoDB" id="650522at2759"/>
<accession>A0A2K2D0J8</accession>
<dbReference type="PANTHER" id="PTHR33326">
    <property type="entry name" value="OS05G0543800 PROTEIN"/>
    <property type="match status" value="1"/>
</dbReference>
<dbReference type="FunCoup" id="A0A2K2D0J8">
    <property type="interactions" value="467"/>
</dbReference>
<reference evidence="2" key="2">
    <citation type="submission" date="2017-06" db="EMBL/GenBank/DDBJ databases">
        <title>WGS assembly of Brachypodium distachyon.</title>
        <authorList>
            <consortium name="The International Brachypodium Initiative"/>
            <person name="Lucas S."/>
            <person name="Harmon-Smith M."/>
            <person name="Lail K."/>
            <person name="Tice H."/>
            <person name="Grimwood J."/>
            <person name="Bruce D."/>
            <person name="Barry K."/>
            <person name="Shu S."/>
            <person name="Lindquist E."/>
            <person name="Wang M."/>
            <person name="Pitluck S."/>
            <person name="Vogel J.P."/>
            <person name="Garvin D.F."/>
            <person name="Mockler T.C."/>
            <person name="Schmutz J."/>
            <person name="Rokhsar D."/>
            <person name="Bevan M.W."/>
        </authorList>
    </citation>
    <scope>NUCLEOTIDE SEQUENCE</scope>
    <source>
        <strain evidence="2">Bd21</strain>
    </source>
</reference>
<reference evidence="2 3" key="1">
    <citation type="journal article" date="2010" name="Nature">
        <title>Genome sequencing and analysis of the model grass Brachypodium distachyon.</title>
        <authorList>
            <consortium name="International Brachypodium Initiative"/>
        </authorList>
    </citation>
    <scope>NUCLEOTIDE SEQUENCE [LARGE SCALE GENOMIC DNA]</scope>
    <source>
        <strain evidence="2 3">Bd21</strain>
    </source>
</reference>
<sequence>MTHRVCSGSMEPSDRTGRRRRARSGILDTVQDALSRVLGLGVGEPEPLHSSSAGEGSSGSHSRRRRPGAPPPPPPPPPPRPLRVHIRQSCLYSARPRRPRGTSQSTVVNDLSSFKLLSVDSYPDFESFDGFGNLTNWRLNDLEAAYENHLEDEASKPSIEKKKYSKEEKIKLDNDCKEQYMKSALQKYNSEEDLAGEMCFVFDEIKEVVFIVEGVIPDDGETCDVLCCKPSDYNDNGPCFGCKNQGSVNLRHPAGEGLYVGGHEDCEFPFMWDSISEDSDGEG</sequence>
<dbReference type="AlphaFoldDB" id="A0A2K2D0J8"/>
<gene>
    <name evidence="2" type="ORF">BRADI_3g32253v3</name>
</gene>
<protein>
    <submittedName>
        <fullName evidence="2 3">Uncharacterized protein</fullName>
    </submittedName>
</protein>
<dbReference type="PANTHER" id="PTHR33326:SF23">
    <property type="entry name" value="DUF295 DOMAIN-CONTAINING PROTEIN"/>
    <property type="match status" value="1"/>
</dbReference>
<dbReference type="Proteomes" id="UP000008810">
    <property type="component" value="Chromosome 3"/>
</dbReference>
<dbReference type="EnsemblPlants" id="PNT67797">
    <property type="protein sequence ID" value="PNT67797"/>
    <property type="gene ID" value="BRADI_3g32253v3"/>
</dbReference>
<evidence type="ECO:0000313" key="3">
    <source>
        <dbReference type="EnsemblPlants" id="PNT67797"/>
    </source>
</evidence>
<feature type="compositionally biased region" description="Low complexity" evidence="1">
    <location>
        <begin position="48"/>
        <end position="60"/>
    </location>
</feature>